<reference evidence="3 4" key="1">
    <citation type="journal article" date="2015" name="Stand. Genomic Sci.">
        <title>Genomic Encyclopedia of Bacterial and Archaeal Type Strains, Phase III: the genomes of soil and plant-associated and newly described type strains.</title>
        <authorList>
            <person name="Whitman W.B."/>
            <person name="Woyke T."/>
            <person name="Klenk H.P."/>
            <person name="Zhou Y."/>
            <person name="Lilburn T.G."/>
            <person name="Beck B.J."/>
            <person name="De Vos P."/>
            <person name="Vandamme P."/>
            <person name="Eisen J.A."/>
            <person name="Garrity G."/>
            <person name="Hugenholtz P."/>
            <person name="Kyrpides N.C."/>
        </authorList>
    </citation>
    <scope>NUCLEOTIDE SEQUENCE [LARGE SCALE GENOMIC DNA]</scope>
    <source>
        <strain evidence="3 4">DSM 64</strain>
    </source>
</reference>
<name>A0A561XF82_ACIDE</name>
<dbReference type="InterPro" id="IPR020471">
    <property type="entry name" value="AKR"/>
</dbReference>
<dbReference type="AlphaFoldDB" id="A0A561XF82"/>
<protein>
    <submittedName>
        <fullName evidence="3">Aryl-alcohol dehydrogenase-like predicted oxidoreductase</fullName>
    </submittedName>
</protein>
<dbReference type="InterPro" id="IPR050523">
    <property type="entry name" value="AKR_Detox_Biosynth"/>
</dbReference>
<keyword evidence="1" id="KW-0560">Oxidoreductase</keyword>
<dbReference type="SUPFAM" id="SSF51430">
    <property type="entry name" value="NAD(P)-linked oxidoreductase"/>
    <property type="match status" value="1"/>
</dbReference>
<comment type="caution">
    <text evidence="3">The sequence shown here is derived from an EMBL/GenBank/DDBJ whole genome shotgun (WGS) entry which is preliminary data.</text>
</comment>
<dbReference type="PANTHER" id="PTHR43364:SF4">
    <property type="entry name" value="NAD(P)-LINKED OXIDOREDUCTASE SUPERFAMILY PROTEIN"/>
    <property type="match status" value="1"/>
</dbReference>
<gene>
    <name evidence="3" type="ORF">ATF69_3779</name>
</gene>
<proteinExistence type="predicted"/>
<dbReference type="PRINTS" id="PR00069">
    <property type="entry name" value="ALDKETRDTASE"/>
</dbReference>
<organism evidence="3 4">
    <name type="scientific">Acidovorax delafieldii</name>
    <name type="common">Pseudomonas delafieldii</name>
    <dbReference type="NCBI Taxonomy" id="47920"/>
    <lineage>
        <taxon>Bacteria</taxon>
        <taxon>Pseudomonadati</taxon>
        <taxon>Pseudomonadota</taxon>
        <taxon>Betaproteobacteria</taxon>
        <taxon>Burkholderiales</taxon>
        <taxon>Comamonadaceae</taxon>
        <taxon>Acidovorax</taxon>
    </lineage>
</organism>
<dbReference type="Proteomes" id="UP000321485">
    <property type="component" value="Unassembled WGS sequence"/>
</dbReference>
<dbReference type="GO" id="GO:0016491">
    <property type="term" value="F:oxidoreductase activity"/>
    <property type="evidence" value="ECO:0007669"/>
    <property type="project" value="UniProtKB-KW"/>
</dbReference>
<evidence type="ECO:0000313" key="4">
    <source>
        <dbReference type="Proteomes" id="UP000321485"/>
    </source>
</evidence>
<accession>A0A561XF82</accession>
<evidence type="ECO:0000313" key="3">
    <source>
        <dbReference type="EMBL" id="TWG34771.1"/>
    </source>
</evidence>
<dbReference type="GeneID" id="51112823"/>
<dbReference type="RefSeq" id="WP_146871921.1">
    <property type="nucleotide sequence ID" value="NZ_VJWE01000016.1"/>
</dbReference>
<dbReference type="InterPro" id="IPR036812">
    <property type="entry name" value="NAD(P)_OxRdtase_dom_sf"/>
</dbReference>
<feature type="domain" description="NADP-dependent oxidoreductase" evidence="2">
    <location>
        <begin position="15"/>
        <end position="344"/>
    </location>
</feature>
<dbReference type="InterPro" id="IPR023210">
    <property type="entry name" value="NADP_OxRdtase_dom"/>
</dbReference>
<dbReference type="PANTHER" id="PTHR43364">
    <property type="entry name" value="NADH-SPECIFIC METHYLGLYOXAL REDUCTASE-RELATED"/>
    <property type="match status" value="1"/>
</dbReference>
<sequence length="353" mass="38805">MNTVRLGQSDLLVTPICLGTMTFGEQVNEADSHAILSQSLARGVNFIDTAEMYAVPAKAETFGATETIIGNWFAKNPGARQKLVVATKVAGPSRGMPWVREGKGMTPADIVASCEASLRRLQTDVIDLYQIHWPERHVPAFGNLYYDPSKETSQTPIREQLDALAGLVKAGKVRYIGLSNETPYGVHEFVRLAEQHGLPRVATVQNPYCLINRTWENGLDETCHRLDVSLLAYSPLGFGLLTGKYDESGITGPNAPQGARIASYESVRKQRWGRPEALEASRRYNALARANGMTPTQMALAFCYTKWQVASTIIGVTSVAQLEEDLNAWGTTLSPEVLKAIDAIRWELRDPAL</sequence>
<dbReference type="Pfam" id="PF00248">
    <property type="entry name" value="Aldo_ket_red"/>
    <property type="match status" value="1"/>
</dbReference>
<dbReference type="EMBL" id="VJWE01000016">
    <property type="protein sequence ID" value="TWG34771.1"/>
    <property type="molecule type" value="Genomic_DNA"/>
</dbReference>
<evidence type="ECO:0000259" key="2">
    <source>
        <dbReference type="Pfam" id="PF00248"/>
    </source>
</evidence>
<evidence type="ECO:0000256" key="1">
    <source>
        <dbReference type="ARBA" id="ARBA00023002"/>
    </source>
</evidence>
<dbReference type="CDD" id="cd19094">
    <property type="entry name" value="AKR_Tas-like"/>
    <property type="match status" value="1"/>
</dbReference>
<dbReference type="Gene3D" id="3.20.20.100">
    <property type="entry name" value="NADP-dependent oxidoreductase domain"/>
    <property type="match status" value="1"/>
</dbReference>